<feature type="domain" description="GPI inositol-deacylase winged helix" evidence="5">
    <location>
        <begin position="572"/>
        <end position="652"/>
    </location>
</feature>
<dbReference type="InterPro" id="IPR027417">
    <property type="entry name" value="P-loop_NTPase"/>
</dbReference>
<dbReference type="InterPro" id="IPR029058">
    <property type="entry name" value="AB_hydrolase_fold"/>
</dbReference>
<dbReference type="Gene3D" id="3.40.50.1820">
    <property type="entry name" value="alpha/beta hydrolase"/>
    <property type="match status" value="1"/>
</dbReference>
<keyword evidence="1" id="KW-0677">Repeat</keyword>
<evidence type="ECO:0000256" key="4">
    <source>
        <dbReference type="SAM" id="MobiDB-lite"/>
    </source>
</evidence>
<protein>
    <submittedName>
        <fullName evidence="7">Uncharacterized protein</fullName>
    </submittedName>
</protein>
<feature type="repeat" description="ANK" evidence="3">
    <location>
        <begin position="860"/>
        <end position="892"/>
    </location>
</feature>
<feature type="repeat" description="ANK" evidence="3">
    <location>
        <begin position="925"/>
        <end position="957"/>
    </location>
</feature>
<dbReference type="PRINTS" id="PR01415">
    <property type="entry name" value="ANKYRIN"/>
</dbReference>
<dbReference type="InterPro" id="IPR054471">
    <property type="entry name" value="GPIID_WHD"/>
</dbReference>
<feature type="repeat" description="ANK" evidence="3">
    <location>
        <begin position="1618"/>
        <end position="1650"/>
    </location>
</feature>
<sequence>MSGQKFGMLLLSDGSHGDCDGASSTSSVHVIAVHGLGGNRTTSWGFPNERVAREKTWLKELLPERVSGARVITFGYESRAAAGGIISSTGIKDKALELLEAISVMESTHHHHCPIVFIAHDLGGSIVKQALVIANNESKYWPIAAHTRRLVFFGTPHRANDMHSWGDLVFNIAFASTQRLGSGFSIAVREAAKALMELSEDFYAIAGKYSILDIYAEGPGSAVVGKHAATLDILCEERIARKGDHHTFCKFAREDKQLKLLCGKIESASLSLNKDYVECLHTLSTLYREICQFTRSPKLPRTLEWVLSHDTYRSWLGSSRPCILHLHGHQGSGRTVLSQFLLQSLREAYVGSKTIVVYFSFDEHRNSALELLASIGSQLLAYEPSLFCKVHHIYEQMKNHPSWTEVELWIFFRTLITERNEVFCIINAIHECDSSRERLLQNLVTLRDATETMFKVIIISGTETDIHNSLASCCEIDLDVQEEMQVNMKRFIENGVSQLIQKRPPLNEFEGAITESLSSHDTDLLGLSLTLKQIESSKVQPAPVSMRKMLQSLPRTVPDTIKTILRSIDAEYHTWARKALTWILFAFRPMKVTELAIALAIDTDSTSFDSIEERISRDLAGDLKQTFGPLIKFKSNEVHLAHQRIKKFLCQAEGDGREWYYVEQTAHSDLAQFCVSYLSMISLGNATSFIKYQDCLPEPHLPRAKQFNLLAYAVRYWPAHYRRAISTPRLSKQILDFLSDRMVMPVWSELHWCIGNPTVKPNKGLNSPLPLAAQLGLSDVVEVLLQQGTGSIEGPRDRSLALEQAARSGHVEVVKQLLRNGVNDDAAVKLSLFEASAMGHDLVMKELIQNITEMQGTAEYSPITLYRAAQLGYTAVVKQILQAGADVDAVHDGSTPLHLAARSGHRPVVEVLLQHKVKVSVANDMGLIPLHVAAHNGHPAIVELLLGAKSDIEVTDKRGFTPLHLATRNGYLNIAKLLLKAGADPRAIDSNRSTPLHQAAQHGYDELAGLMLEYGADINSQDDKSNTPLHLAVSLKRQEVVRLLVERGAEVGIENESGNTALHSAALLCLVAVTEMLLAAGAVSNVSNVEKSTPLLLAAQGGFDTVVRLLLDNGAKTDIQNENGWTALHCAADEGHGAAARLLLEKGADPNCMTDGMWTALHMAAADGHDEVVQLLLEKGANVNAKDGVRWTPLHRAAACDRGAAVEQLVKGGANPKAKDTDGCTPLHLAAQSGSAEAIRTLLGRGVDIECQLLEYGWRPLHLAVQHPEATKLLLERGADVHAVGSEGNTPLTLAAEEGYSEVVKLLLDWGANPCAESENGATPLHKAARGGHEEVARLLLDAGVEIDREDRVGHTALQQATWSGKEDVARLLVSRGALLDCGDSDGDTALHGAVDQGSESMVSLLLNAGASPNIKNNYGSTPLYEAAAAGHEAVFRLLLPYQTDINAPSGAYGTPLQVSALNGHEGLVKFLIDRGANVNEVLGEVGTALQGAAWGAREAIITILLQNGADVNIQGGLWGNALNAAAANCPDRIVRTFLEEGANVSKADIQGRTVIHHAAWGGSLSVLQLILSIRRSLGGKDKQGRTVLHHAASGKSVVAVVKRILKDKYKYDVQDVDGWTPLHWACKGRNPHVVKLLLAAGANPTVKDFQGWTPQKVARFHDQRSLAYILAAAALKLSMKDTISVQSSIGESVGEDEDEFPLDDDGPPTSTGEYHEGIFCDGCRYVSWLRVP</sequence>
<evidence type="ECO:0000259" key="6">
    <source>
        <dbReference type="Pfam" id="PF24883"/>
    </source>
</evidence>
<dbReference type="Gene3D" id="1.25.40.20">
    <property type="entry name" value="Ankyrin repeat-containing domain"/>
    <property type="match status" value="10"/>
</dbReference>
<feature type="region of interest" description="Disordered" evidence="4">
    <location>
        <begin position="1692"/>
        <end position="1715"/>
    </location>
</feature>
<dbReference type="Pfam" id="PF00023">
    <property type="entry name" value="Ank"/>
    <property type="match status" value="2"/>
</dbReference>
<feature type="repeat" description="ANK" evidence="3">
    <location>
        <begin position="1386"/>
        <end position="1418"/>
    </location>
</feature>
<dbReference type="InterPro" id="IPR036770">
    <property type="entry name" value="Ankyrin_rpt-contain_sf"/>
</dbReference>
<feature type="repeat" description="ANK" evidence="3">
    <location>
        <begin position="1222"/>
        <end position="1250"/>
    </location>
</feature>
<feature type="repeat" description="ANK" evidence="3">
    <location>
        <begin position="1287"/>
        <end position="1319"/>
    </location>
</feature>
<feature type="repeat" description="ANK" evidence="3">
    <location>
        <begin position="1189"/>
        <end position="1221"/>
    </location>
</feature>
<feature type="repeat" description="ANK" evidence="3">
    <location>
        <begin position="1123"/>
        <end position="1155"/>
    </location>
</feature>
<feature type="repeat" description="ANK" evidence="3">
    <location>
        <begin position="1320"/>
        <end position="1352"/>
    </location>
</feature>
<feature type="repeat" description="ANK" evidence="3">
    <location>
        <begin position="958"/>
        <end position="990"/>
    </location>
</feature>
<dbReference type="PROSITE" id="PS50297">
    <property type="entry name" value="ANK_REP_REGION"/>
    <property type="match status" value="16"/>
</dbReference>
<dbReference type="Pfam" id="PF24883">
    <property type="entry name" value="NPHP3_N"/>
    <property type="match status" value="1"/>
</dbReference>
<feature type="repeat" description="ANK" evidence="3">
    <location>
        <begin position="1353"/>
        <end position="1385"/>
    </location>
</feature>
<feature type="domain" description="Nephrocystin 3-like N-terminal" evidence="6">
    <location>
        <begin position="302"/>
        <end position="460"/>
    </location>
</feature>
<proteinExistence type="predicted"/>
<dbReference type="PROSITE" id="PS50088">
    <property type="entry name" value="ANK_REPEAT"/>
    <property type="match status" value="20"/>
</dbReference>
<feature type="repeat" description="ANK" evidence="3">
    <location>
        <begin position="1419"/>
        <end position="1451"/>
    </location>
</feature>
<dbReference type="SUPFAM" id="SSF53474">
    <property type="entry name" value="alpha/beta-Hydrolases"/>
    <property type="match status" value="1"/>
</dbReference>
<comment type="caution">
    <text evidence="7">The sequence shown here is derived from an EMBL/GenBank/DDBJ whole genome shotgun (WGS) entry which is preliminary data.</text>
</comment>
<dbReference type="Proteomes" id="UP000750711">
    <property type="component" value="Unassembled WGS sequence"/>
</dbReference>
<evidence type="ECO:0000256" key="1">
    <source>
        <dbReference type="ARBA" id="ARBA00022737"/>
    </source>
</evidence>
<feature type="repeat" description="ANK" evidence="3">
    <location>
        <begin position="1024"/>
        <end position="1056"/>
    </location>
</feature>
<accession>A0A9P8LAR8</accession>
<evidence type="ECO:0000256" key="2">
    <source>
        <dbReference type="ARBA" id="ARBA00023043"/>
    </source>
</evidence>
<name>A0A9P8LAR8_9PEZI</name>
<organism evidence="7 8">
    <name type="scientific">Trichoglossum hirsutum</name>
    <dbReference type="NCBI Taxonomy" id="265104"/>
    <lineage>
        <taxon>Eukaryota</taxon>
        <taxon>Fungi</taxon>
        <taxon>Dikarya</taxon>
        <taxon>Ascomycota</taxon>
        <taxon>Pezizomycotina</taxon>
        <taxon>Geoglossomycetes</taxon>
        <taxon>Geoglossales</taxon>
        <taxon>Geoglossaceae</taxon>
        <taxon>Trichoglossum</taxon>
    </lineage>
</organism>
<keyword evidence="2 3" id="KW-0040">ANK repeat</keyword>
<keyword evidence="8" id="KW-1185">Reference proteome</keyword>
<dbReference type="SUPFAM" id="SSF48403">
    <property type="entry name" value="Ankyrin repeat"/>
    <property type="match status" value="3"/>
</dbReference>
<evidence type="ECO:0000256" key="3">
    <source>
        <dbReference type="PROSITE-ProRule" id="PRU00023"/>
    </source>
</evidence>
<dbReference type="InterPro" id="IPR002110">
    <property type="entry name" value="Ankyrin_rpt"/>
</dbReference>
<evidence type="ECO:0000313" key="7">
    <source>
        <dbReference type="EMBL" id="KAH0558880.1"/>
    </source>
</evidence>
<feature type="repeat" description="ANK" evidence="3">
    <location>
        <begin position="1156"/>
        <end position="1188"/>
    </location>
</feature>
<feature type="repeat" description="ANK" evidence="3">
    <location>
        <begin position="1090"/>
        <end position="1122"/>
    </location>
</feature>
<dbReference type="PANTHER" id="PTHR24198:SF165">
    <property type="entry name" value="ANKYRIN REPEAT-CONTAINING PROTEIN-RELATED"/>
    <property type="match status" value="1"/>
</dbReference>
<dbReference type="InterPro" id="IPR056884">
    <property type="entry name" value="NPHP3-like_N"/>
</dbReference>
<reference evidence="7" key="1">
    <citation type="submission" date="2021-03" db="EMBL/GenBank/DDBJ databases">
        <title>Comparative genomics and phylogenomic investigation of the class Geoglossomycetes provide insights into ecological specialization and systematics.</title>
        <authorList>
            <person name="Melie T."/>
            <person name="Pirro S."/>
            <person name="Miller A.N."/>
            <person name="Quandt A."/>
        </authorList>
    </citation>
    <scope>NUCLEOTIDE SEQUENCE</scope>
    <source>
        <strain evidence="7">CAQ_001_2017</strain>
    </source>
</reference>
<gene>
    <name evidence="7" type="ORF">GP486_004486</name>
</gene>
<feature type="repeat" description="ANK" evidence="3">
    <location>
        <begin position="797"/>
        <end position="829"/>
    </location>
</feature>
<feature type="repeat" description="ANK" evidence="3">
    <location>
        <begin position="1452"/>
        <end position="1480"/>
    </location>
</feature>
<dbReference type="EMBL" id="JAGHQM010000712">
    <property type="protein sequence ID" value="KAH0558880.1"/>
    <property type="molecule type" value="Genomic_DNA"/>
</dbReference>
<feature type="repeat" description="ANK" evidence="3">
    <location>
        <begin position="1057"/>
        <end position="1089"/>
    </location>
</feature>
<dbReference type="Gene3D" id="3.40.50.300">
    <property type="entry name" value="P-loop containing nucleotide triphosphate hydrolases"/>
    <property type="match status" value="1"/>
</dbReference>
<dbReference type="SMART" id="SM00248">
    <property type="entry name" value="ANK"/>
    <property type="match status" value="26"/>
</dbReference>
<dbReference type="PANTHER" id="PTHR24198">
    <property type="entry name" value="ANKYRIN REPEAT AND PROTEIN KINASE DOMAIN-CONTAINING PROTEIN"/>
    <property type="match status" value="1"/>
</dbReference>
<dbReference type="Pfam" id="PF22939">
    <property type="entry name" value="WHD_GPIID"/>
    <property type="match status" value="1"/>
</dbReference>
<feature type="repeat" description="ANK" evidence="3">
    <location>
        <begin position="892"/>
        <end position="924"/>
    </location>
</feature>
<dbReference type="Pfam" id="PF13637">
    <property type="entry name" value="Ank_4"/>
    <property type="match status" value="1"/>
</dbReference>
<evidence type="ECO:0000313" key="8">
    <source>
        <dbReference type="Proteomes" id="UP000750711"/>
    </source>
</evidence>
<feature type="compositionally biased region" description="Acidic residues" evidence="4">
    <location>
        <begin position="1694"/>
        <end position="1707"/>
    </location>
</feature>
<dbReference type="Pfam" id="PF12796">
    <property type="entry name" value="Ank_2"/>
    <property type="match status" value="8"/>
</dbReference>
<feature type="repeat" description="ANK" evidence="3">
    <location>
        <begin position="991"/>
        <end position="1023"/>
    </location>
</feature>
<evidence type="ECO:0000259" key="5">
    <source>
        <dbReference type="Pfam" id="PF22939"/>
    </source>
</evidence>